<dbReference type="Proteomes" id="UP000294847">
    <property type="component" value="Chromosome 1"/>
</dbReference>
<dbReference type="Pfam" id="PF20253">
    <property type="entry name" value="DUF6604"/>
    <property type="match status" value="1"/>
</dbReference>
<accession>A0A4P7N0Y3</accession>
<dbReference type="Pfam" id="PF26571">
    <property type="entry name" value="VldE"/>
    <property type="match status" value="1"/>
</dbReference>
<dbReference type="EMBL" id="CP034204">
    <property type="protein sequence ID" value="QBZ55012.1"/>
    <property type="molecule type" value="Genomic_DNA"/>
</dbReference>
<feature type="region of interest" description="Disordered" evidence="1">
    <location>
        <begin position="132"/>
        <end position="190"/>
    </location>
</feature>
<protein>
    <submittedName>
        <fullName evidence="4">Uncharacterized protein</fullName>
    </submittedName>
</protein>
<evidence type="ECO:0000259" key="2">
    <source>
        <dbReference type="Pfam" id="PF20253"/>
    </source>
</evidence>
<dbReference type="InterPro" id="IPR058593">
    <property type="entry name" value="ARB_07466-like_C"/>
</dbReference>
<evidence type="ECO:0000313" key="5">
    <source>
        <dbReference type="Proteomes" id="UP000294847"/>
    </source>
</evidence>
<feature type="domain" description="DUF6604" evidence="2">
    <location>
        <begin position="10"/>
        <end position="265"/>
    </location>
</feature>
<feature type="compositionally biased region" description="Acidic residues" evidence="1">
    <location>
        <begin position="141"/>
        <end position="153"/>
    </location>
</feature>
<sequence>MQENDNLYLAYKRNTRYLVQWIVCNYNEILRSQTAEEQQQTQAKPMLSGQVTVKELVAMATRIGAQKTAVPPSIFKCIRSVIDARTLVSETYKMMGSPDDDRNEEVEESNASHAFFIQTLSNIFSILGGDERHESLPATDNDQEAENSSEEEETAAKDKKTQQRKNRKTGARGKKSQKNNKEDKVAEQDRSRPLKDYKLIELNDKGEPPEYMLAALQLFRDWTELRKTLGASWQAVAQNGLNIAAVGASCHLATALIKQGELAIFVDFPGLETFQNILATITRAIRASPSIWMSPSLARRTADKGHMGTEKELVDTREQFMANVYDHLVDFLADYRHTRSGKPSKGMAAQLRGWNPKLNLGQATPEERFTWRRCYTINWLYDLVNFFSSVVVEHHLGKTGKDRSKLALEQVDWLGTGPWFENRKLFGLIGLGGSITKLAMQKPGAALHEAIAPSLVFQLQCLVDSLMASRGVIYHPLRGAIIREPNPDFRPQRDIEAFLDRDDKGRGRGYLHTVTDLHINADRCNHNIDKLDAFAVSFRDWLGRCPFDYAGAGLPQSRCAADGSYDALWDLSPYLCGAGLLEALDLAQCHFFAFWDGNIRHAMLMHLYNMLKNSGGMLEPVPVLDYLIKSLGQVFFDGPVPSSDFQLHFERLAARYNSPARMARRNRALREANRREDLEAYLHPGNNIILNKAGLVACFRAAGWDVEKISEADLACGGVGHFARAFAAEIEKGLSEAAGTGAARQPAGPDPRGEELLAGLDTARTFHGVMSRVLAKQFSIEDPFMAINWPDLGVALSRMASDMIADVRASHRNLFGNQFRRRGASEEIRGVIKMMALALGGKNGNLLKTLAESLEKHRRRYRILLHWDPNNSHIFMFDYLYVGGCFSWFEWYYFCFSQMTAEPRGYGVRGTFPRILGADAAQYGCKPMILIGSSHVMDLTVQQTLQLLYLLSSNKKGVCLSSSECTSEGGKTNDGADRIVEAWPGRIRRVYCARDCRCGEGSDHCCGKATDMMCSDAGGAATLAGREVAEWVMRNRDELCHLGSENEARQEGREDGLGQVADHGGPEGCYAEPLACGFLCKVPRAS</sequence>
<dbReference type="InterPro" id="IPR046539">
    <property type="entry name" value="DUF6604"/>
</dbReference>
<organism evidence="4 5">
    <name type="scientific">Pyricularia oryzae</name>
    <name type="common">Rice blast fungus</name>
    <name type="synonym">Magnaporthe oryzae</name>
    <dbReference type="NCBI Taxonomy" id="318829"/>
    <lineage>
        <taxon>Eukaryota</taxon>
        <taxon>Fungi</taxon>
        <taxon>Dikarya</taxon>
        <taxon>Ascomycota</taxon>
        <taxon>Pezizomycotina</taxon>
        <taxon>Sordariomycetes</taxon>
        <taxon>Sordariomycetidae</taxon>
        <taxon>Magnaporthales</taxon>
        <taxon>Pyriculariaceae</taxon>
        <taxon>Pyricularia</taxon>
    </lineage>
</organism>
<feature type="compositionally biased region" description="Basic residues" evidence="1">
    <location>
        <begin position="162"/>
        <end position="178"/>
    </location>
</feature>
<dbReference type="PANTHER" id="PTHR38795:SF1">
    <property type="entry name" value="DUF6604 DOMAIN-CONTAINING PROTEIN"/>
    <property type="match status" value="1"/>
</dbReference>
<dbReference type="AlphaFoldDB" id="A0A4P7N0Y3"/>
<feature type="domain" description="ARB-07466-like C-terminal" evidence="3">
    <location>
        <begin position="972"/>
        <end position="1039"/>
    </location>
</feature>
<dbReference type="PANTHER" id="PTHR38795">
    <property type="entry name" value="DUF6604 DOMAIN-CONTAINING PROTEIN"/>
    <property type="match status" value="1"/>
</dbReference>
<evidence type="ECO:0000256" key="1">
    <source>
        <dbReference type="SAM" id="MobiDB-lite"/>
    </source>
</evidence>
<name>A0A4P7N0Y3_PYROR</name>
<evidence type="ECO:0000259" key="3">
    <source>
        <dbReference type="Pfam" id="PF26571"/>
    </source>
</evidence>
<evidence type="ECO:0000313" key="4">
    <source>
        <dbReference type="EMBL" id="QBZ55012.1"/>
    </source>
</evidence>
<proteinExistence type="predicted"/>
<feature type="compositionally biased region" description="Basic and acidic residues" evidence="1">
    <location>
        <begin position="179"/>
        <end position="190"/>
    </location>
</feature>
<gene>
    <name evidence="4" type="ORF">PoMZ_10728</name>
</gene>
<reference evidence="4 5" key="1">
    <citation type="journal article" date="2019" name="Mol. Biol. Evol.">
        <title>Blast fungal genomes show frequent chromosomal changes, gene gains and losses, and effector gene turnover.</title>
        <authorList>
            <person name="Gomez Luciano L.B."/>
            <person name="Jason Tsai I."/>
            <person name="Chuma I."/>
            <person name="Tosa Y."/>
            <person name="Chen Y.H."/>
            <person name="Li J.Y."/>
            <person name="Li M.Y."/>
            <person name="Jade Lu M.Y."/>
            <person name="Nakayashiki H."/>
            <person name="Li W.H."/>
        </authorList>
    </citation>
    <scope>NUCLEOTIDE SEQUENCE [LARGE SCALE GENOMIC DNA]</scope>
    <source>
        <strain evidence="4">MZ5-1-6</strain>
    </source>
</reference>